<keyword evidence="18" id="KW-0539">Nucleus</keyword>
<evidence type="ECO:0000256" key="6">
    <source>
        <dbReference type="ARBA" id="ARBA00022679"/>
    </source>
</evidence>
<dbReference type="GO" id="GO:0005524">
    <property type="term" value="F:ATP binding"/>
    <property type="evidence" value="ECO:0007669"/>
    <property type="project" value="UniProtKB-UniRule"/>
</dbReference>
<dbReference type="Pfam" id="PF00249">
    <property type="entry name" value="Myb_DNA-binding"/>
    <property type="match status" value="1"/>
</dbReference>
<dbReference type="InterPro" id="IPR047361">
    <property type="entry name" value="MBT_L3MBTL1_rpt1"/>
</dbReference>
<dbReference type="PROSITE" id="PS51079">
    <property type="entry name" value="MBT"/>
    <property type="match status" value="3"/>
</dbReference>
<comment type="catalytic activity">
    <reaction evidence="22">
        <text>L-seryl-[protein] + ATP = O-phospho-L-seryl-[protein] + ADP + H(+)</text>
        <dbReference type="Rhea" id="RHEA:17989"/>
        <dbReference type="Rhea" id="RHEA-COMP:9863"/>
        <dbReference type="Rhea" id="RHEA-COMP:11604"/>
        <dbReference type="ChEBI" id="CHEBI:15378"/>
        <dbReference type="ChEBI" id="CHEBI:29999"/>
        <dbReference type="ChEBI" id="CHEBI:30616"/>
        <dbReference type="ChEBI" id="CHEBI:83421"/>
        <dbReference type="ChEBI" id="CHEBI:456216"/>
        <dbReference type="EC" id="2.7.11.1"/>
    </reaction>
</comment>
<feature type="domain" description="HTH myb-type" evidence="30">
    <location>
        <begin position="1181"/>
        <end position="1227"/>
    </location>
</feature>
<feature type="compositionally biased region" description="Low complexity" evidence="26">
    <location>
        <begin position="1299"/>
        <end position="1319"/>
    </location>
</feature>
<evidence type="ECO:0000256" key="9">
    <source>
        <dbReference type="ARBA" id="ARBA00022741"/>
    </source>
</evidence>
<accession>A0A6A4SUW2</accession>
<dbReference type="CDD" id="cd00167">
    <property type="entry name" value="SANT"/>
    <property type="match status" value="3"/>
</dbReference>
<dbReference type="PROSITE" id="PS00107">
    <property type="entry name" value="PROTEIN_KINASE_ATP"/>
    <property type="match status" value="1"/>
</dbReference>
<dbReference type="FunFam" id="1.10.10.60:FF:000016">
    <property type="entry name" value="Transcriptional activator Myb isoform A"/>
    <property type="match status" value="1"/>
</dbReference>
<keyword evidence="10" id="KW-0863">Zinc-finger</keyword>
<dbReference type="InterPro" id="IPR001005">
    <property type="entry name" value="SANT/Myb"/>
</dbReference>
<evidence type="ECO:0000256" key="19">
    <source>
        <dbReference type="ARBA" id="ARBA00041082"/>
    </source>
</evidence>
<feature type="domain" description="Myb-like" evidence="28">
    <location>
        <begin position="1069"/>
        <end position="1120"/>
    </location>
</feature>
<dbReference type="InterPro" id="IPR009057">
    <property type="entry name" value="Homeodomain-like_sf"/>
</dbReference>
<reference evidence="31 32" key="1">
    <citation type="submission" date="2019-06" db="EMBL/GenBank/DDBJ databases">
        <title>Draft genomes of female and male turbot (Scophthalmus maximus).</title>
        <authorList>
            <person name="Xu H."/>
            <person name="Xu X.-W."/>
            <person name="Shao C."/>
            <person name="Chen S."/>
        </authorList>
    </citation>
    <scope>NUCLEOTIDE SEQUENCE [LARGE SCALE GENOMIC DNA]</scope>
    <source>
        <strain evidence="31">Ysfricsl-2016a</strain>
        <tissue evidence="31">Blood</tissue>
    </source>
</reference>
<evidence type="ECO:0000256" key="13">
    <source>
        <dbReference type="ARBA" id="ARBA00022840"/>
    </source>
</evidence>
<dbReference type="InterPro" id="IPR011009">
    <property type="entry name" value="Kinase-like_dom_sf"/>
</dbReference>
<comment type="subcellular location">
    <subcellularLocation>
        <location evidence="1">Nucleus</location>
    </subcellularLocation>
</comment>
<dbReference type="InterPro" id="IPR017892">
    <property type="entry name" value="Pkinase_C"/>
</dbReference>
<feature type="domain" description="HTH myb-type" evidence="30">
    <location>
        <begin position="1121"/>
        <end position="1176"/>
    </location>
</feature>
<keyword evidence="7" id="KW-0479">Metal-binding</keyword>
<dbReference type="EC" id="2.7.11.1" evidence="3"/>
<keyword evidence="13 25" id="KW-0067">ATP-binding</keyword>
<dbReference type="PROSITE" id="PS51285">
    <property type="entry name" value="AGC_KINASE_CTER"/>
    <property type="match status" value="1"/>
</dbReference>
<dbReference type="Gene3D" id="3.30.200.20">
    <property type="entry name" value="Phosphorylase Kinase, domain 1"/>
    <property type="match status" value="1"/>
</dbReference>
<dbReference type="GO" id="GO:0006325">
    <property type="term" value="P:chromatin organization"/>
    <property type="evidence" value="ECO:0007669"/>
    <property type="project" value="UniProtKB-KW"/>
</dbReference>
<evidence type="ECO:0000313" key="31">
    <source>
        <dbReference type="EMBL" id="KAF0036469.1"/>
    </source>
</evidence>
<evidence type="ECO:0000256" key="3">
    <source>
        <dbReference type="ARBA" id="ARBA00012513"/>
    </source>
</evidence>
<dbReference type="EMBL" id="VEVO01000010">
    <property type="protein sequence ID" value="KAF0036469.1"/>
    <property type="molecule type" value="Genomic_DNA"/>
</dbReference>
<organism evidence="31 32">
    <name type="scientific">Scophthalmus maximus</name>
    <name type="common">Turbot</name>
    <name type="synonym">Psetta maxima</name>
    <dbReference type="NCBI Taxonomy" id="52904"/>
    <lineage>
        <taxon>Eukaryota</taxon>
        <taxon>Metazoa</taxon>
        <taxon>Chordata</taxon>
        <taxon>Craniata</taxon>
        <taxon>Vertebrata</taxon>
        <taxon>Euteleostomi</taxon>
        <taxon>Actinopterygii</taxon>
        <taxon>Neopterygii</taxon>
        <taxon>Teleostei</taxon>
        <taxon>Neoteleostei</taxon>
        <taxon>Acanthomorphata</taxon>
        <taxon>Carangaria</taxon>
        <taxon>Pleuronectiformes</taxon>
        <taxon>Pleuronectoidei</taxon>
        <taxon>Scophthalmidae</taxon>
        <taxon>Scophthalmus</taxon>
    </lineage>
</organism>
<dbReference type="SUPFAM" id="SSF53098">
    <property type="entry name" value="Ribonuclease H-like"/>
    <property type="match status" value="1"/>
</dbReference>
<evidence type="ECO:0000313" key="32">
    <source>
        <dbReference type="Proteomes" id="UP000438429"/>
    </source>
</evidence>
<evidence type="ECO:0000256" key="1">
    <source>
        <dbReference type="ARBA" id="ARBA00004123"/>
    </source>
</evidence>
<keyword evidence="8" id="KW-0677">Repeat</keyword>
<evidence type="ECO:0000256" key="23">
    <source>
        <dbReference type="ARBA" id="ARBA00053420"/>
    </source>
</evidence>
<dbReference type="PROSITE" id="PS50011">
    <property type="entry name" value="PROTEIN_KINASE_DOM"/>
    <property type="match status" value="1"/>
</dbReference>
<feature type="domain" description="AGC-kinase C-terminal" evidence="29">
    <location>
        <begin position="977"/>
        <end position="1050"/>
    </location>
</feature>
<evidence type="ECO:0000259" key="28">
    <source>
        <dbReference type="PROSITE" id="PS50090"/>
    </source>
</evidence>
<dbReference type="InterPro" id="IPR017441">
    <property type="entry name" value="Protein_kinase_ATP_BS"/>
</dbReference>
<dbReference type="SMART" id="SM00220">
    <property type="entry name" value="S_TKc"/>
    <property type="match status" value="1"/>
</dbReference>
<feature type="compositionally biased region" description="Polar residues" evidence="26">
    <location>
        <begin position="1791"/>
        <end position="1800"/>
    </location>
</feature>
<evidence type="ECO:0000256" key="20">
    <source>
        <dbReference type="ARBA" id="ARBA00042467"/>
    </source>
</evidence>
<dbReference type="SMR" id="A0A6A4SUW2"/>
<feature type="region of interest" description="Disordered" evidence="26">
    <location>
        <begin position="1"/>
        <end position="64"/>
    </location>
</feature>
<dbReference type="SMART" id="SM00717">
    <property type="entry name" value="SANT"/>
    <property type="match status" value="3"/>
</dbReference>
<comment type="function">
    <text evidence="23">Protein kinase that may play an important role in cellular stress response. May be involved in the regulation of processes such as cell survival, neuronal excitability and renal sodium excretion.</text>
</comment>
<evidence type="ECO:0000256" key="17">
    <source>
        <dbReference type="ARBA" id="ARBA00023163"/>
    </source>
</evidence>
<dbReference type="GO" id="GO:0003677">
    <property type="term" value="F:DNA binding"/>
    <property type="evidence" value="ECO:0007669"/>
    <property type="project" value="UniProtKB-KW"/>
</dbReference>
<dbReference type="SUPFAM" id="SSF63748">
    <property type="entry name" value="Tudor/PWWP/MBT"/>
    <property type="match status" value="2"/>
</dbReference>
<dbReference type="InterPro" id="IPR008271">
    <property type="entry name" value="Ser/Thr_kinase_AS"/>
</dbReference>
<dbReference type="GO" id="GO:0005634">
    <property type="term" value="C:nucleus"/>
    <property type="evidence" value="ECO:0007669"/>
    <property type="project" value="UniProtKB-SubCell"/>
</dbReference>
<proteinExistence type="inferred from homology"/>
<feature type="region of interest" description="Disordered" evidence="26">
    <location>
        <begin position="200"/>
        <end position="274"/>
    </location>
</feature>
<dbReference type="FunFam" id="3.30.200.20:FF:000030">
    <property type="entry name" value="Non-specific serine/threonine protein kinase"/>
    <property type="match status" value="1"/>
</dbReference>
<feature type="domain" description="HTH myb-type" evidence="30">
    <location>
        <begin position="1069"/>
        <end position="1120"/>
    </location>
</feature>
<evidence type="ECO:0000256" key="26">
    <source>
        <dbReference type="SAM" id="MobiDB-lite"/>
    </source>
</evidence>
<dbReference type="InterPro" id="IPR001660">
    <property type="entry name" value="SAM"/>
</dbReference>
<dbReference type="GO" id="GO:0006355">
    <property type="term" value="P:regulation of DNA-templated transcription"/>
    <property type="evidence" value="ECO:0007669"/>
    <property type="project" value="InterPro"/>
</dbReference>
<feature type="region of interest" description="Disordered" evidence="26">
    <location>
        <begin position="1270"/>
        <end position="1324"/>
    </location>
</feature>
<dbReference type="InterPro" id="IPR017930">
    <property type="entry name" value="Myb_dom"/>
</dbReference>
<name>A0A6A4SUW2_SCOMX</name>
<dbReference type="Gene3D" id="1.10.510.10">
    <property type="entry name" value="Transferase(Phosphotransferase) domain 1"/>
    <property type="match status" value="1"/>
</dbReference>
<keyword evidence="12" id="KW-0862">Zinc</keyword>
<dbReference type="FunFam" id="2.30.30.140:FF:000007">
    <property type="entry name" value="Lethal(3)malignant brain tumor-like protein 1"/>
    <property type="match status" value="2"/>
</dbReference>
<evidence type="ECO:0000256" key="14">
    <source>
        <dbReference type="ARBA" id="ARBA00022853"/>
    </source>
</evidence>
<feature type="compositionally biased region" description="Basic and acidic residues" evidence="26">
    <location>
        <begin position="1270"/>
        <end position="1279"/>
    </location>
</feature>
<dbReference type="Gene3D" id="1.10.10.60">
    <property type="entry name" value="Homeodomain-like"/>
    <property type="match status" value="3"/>
</dbReference>
<dbReference type="FunFam" id="1.10.10.60:FF:000010">
    <property type="entry name" value="Transcriptional activator Myb isoform A"/>
    <property type="match status" value="1"/>
</dbReference>
<dbReference type="Pfam" id="PF00433">
    <property type="entry name" value="Pkinase_C"/>
    <property type="match status" value="1"/>
</dbReference>
<comment type="caution">
    <text evidence="31">The sequence shown here is derived from an EMBL/GenBank/DDBJ whole genome shotgun (WGS) entry which is preliminary data.</text>
</comment>
<dbReference type="PROSITE" id="PS50090">
    <property type="entry name" value="MYB_LIKE"/>
    <property type="match status" value="3"/>
</dbReference>
<dbReference type="FunFam" id="1.10.510.10:FF:000065">
    <property type="entry name" value="Non-specific serine/threonine protein kinase"/>
    <property type="match status" value="1"/>
</dbReference>
<evidence type="ECO:0000256" key="11">
    <source>
        <dbReference type="ARBA" id="ARBA00022777"/>
    </source>
</evidence>
<dbReference type="PANTHER" id="PTHR24351">
    <property type="entry name" value="RIBOSOMAL PROTEIN S6 KINASE"/>
    <property type="match status" value="1"/>
</dbReference>
<dbReference type="InterPro" id="IPR000961">
    <property type="entry name" value="AGC-kinase_C"/>
</dbReference>
<evidence type="ECO:0000256" key="7">
    <source>
        <dbReference type="ARBA" id="ARBA00022723"/>
    </source>
</evidence>
<keyword evidence="14" id="KW-0156">Chromatin regulator</keyword>
<feature type="region of interest" description="Disordered" evidence="26">
    <location>
        <begin position="1763"/>
        <end position="1811"/>
    </location>
</feature>
<comment type="similarity">
    <text evidence="2">Belongs to the protein kinase superfamily. AGC Ser/Thr protein kinase family.</text>
</comment>
<feature type="repeat" description="MBT" evidence="24">
    <location>
        <begin position="465"/>
        <end position="527"/>
    </location>
</feature>
<dbReference type="Pfam" id="PF00536">
    <property type="entry name" value="SAM_1"/>
    <property type="match status" value="1"/>
</dbReference>
<keyword evidence="6" id="KW-0808">Transferase</keyword>
<dbReference type="GO" id="GO:0008270">
    <property type="term" value="F:zinc ion binding"/>
    <property type="evidence" value="ECO:0007669"/>
    <property type="project" value="UniProtKB-KW"/>
</dbReference>
<feature type="binding site" evidence="25">
    <location>
        <position position="757"/>
    </location>
    <ligand>
        <name>ATP</name>
        <dbReference type="ChEBI" id="CHEBI:30616"/>
    </ligand>
</feature>
<dbReference type="GO" id="GO:0004674">
    <property type="term" value="F:protein serine/threonine kinase activity"/>
    <property type="evidence" value="ECO:0007669"/>
    <property type="project" value="UniProtKB-KW"/>
</dbReference>
<evidence type="ECO:0000256" key="21">
    <source>
        <dbReference type="ARBA" id="ARBA00047899"/>
    </source>
</evidence>
<dbReference type="InterPro" id="IPR012337">
    <property type="entry name" value="RNaseH-like_sf"/>
</dbReference>
<dbReference type="SMART" id="SM00454">
    <property type="entry name" value="SAM"/>
    <property type="match status" value="1"/>
</dbReference>
<evidence type="ECO:0000256" key="12">
    <source>
        <dbReference type="ARBA" id="ARBA00022833"/>
    </source>
</evidence>
<dbReference type="Gene3D" id="2.30.30.140">
    <property type="match status" value="3"/>
</dbReference>
<evidence type="ECO:0000256" key="15">
    <source>
        <dbReference type="ARBA" id="ARBA00023015"/>
    </source>
</evidence>
<dbReference type="Pfam" id="PF02820">
    <property type="entry name" value="MBT"/>
    <property type="match status" value="3"/>
</dbReference>
<feature type="domain" description="Myb-like" evidence="28">
    <location>
        <begin position="1173"/>
        <end position="1223"/>
    </location>
</feature>
<dbReference type="Pfam" id="PF00069">
    <property type="entry name" value="Pkinase"/>
    <property type="match status" value="1"/>
</dbReference>
<dbReference type="GO" id="GO:0046983">
    <property type="term" value="F:protein dimerization activity"/>
    <property type="evidence" value="ECO:0007669"/>
    <property type="project" value="InterPro"/>
</dbReference>
<feature type="domain" description="Myb-like" evidence="28">
    <location>
        <begin position="1121"/>
        <end position="1172"/>
    </location>
</feature>
<evidence type="ECO:0000256" key="4">
    <source>
        <dbReference type="ARBA" id="ARBA00022527"/>
    </source>
</evidence>
<keyword evidence="9 25" id="KW-0547">Nucleotide-binding</keyword>
<comment type="catalytic activity">
    <reaction evidence="21">
        <text>L-threonyl-[protein] + ATP = O-phospho-L-threonyl-[protein] + ADP + H(+)</text>
        <dbReference type="Rhea" id="RHEA:46608"/>
        <dbReference type="Rhea" id="RHEA-COMP:11060"/>
        <dbReference type="Rhea" id="RHEA-COMP:11605"/>
        <dbReference type="ChEBI" id="CHEBI:15378"/>
        <dbReference type="ChEBI" id="CHEBI:30013"/>
        <dbReference type="ChEBI" id="CHEBI:30616"/>
        <dbReference type="ChEBI" id="CHEBI:61977"/>
        <dbReference type="ChEBI" id="CHEBI:456216"/>
        <dbReference type="EC" id="2.7.11.1"/>
    </reaction>
</comment>
<evidence type="ECO:0000259" key="30">
    <source>
        <dbReference type="PROSITE" id="PS51294"/>
    </source>
</evidence>
<keyword evidence="5" id="KW-0597">Phosphoprotein</keyword>
<evidence type="ECO:0000256" key="24">
    <source>
        <dbReference type="PROSITE-ProRule" id="PRU00459"/>
    </source>
</evidence>
<evidence type="ECO:0000256" key="2">
    <source>
        <dbReference type="ARBA" id="ARBA00009903"/>
    </source>
</evidence>
<evidence type="ECO:0000256" key="8">
    <source>
        <dbReference type="ARBA" id="ARBA00022737"/>
    </source>
</evidence>
<keyword evidence="17" id="KW-0804">Transcription</keyword>
<feature type="domain" description="Protein kinase" evidence="27">
    <location>
        <begin position="719"/>
        <end position="976"/>
    </location>
</feature>
<dbReference type="Pfam" id="PF05699">
    <property type="entry name" value="Dimer_Tnp_hAT"/>
    <property type="match status" value="1"/>
</dbReference>
<dbReference type="SUPFAM" id="SSF56112">
    <property type="entry name" value="Protein kinase-like (PK-like)"/>
    <property type="match status" value="1"/>
</dbReference>
<dbReference type="SUPFAM" id="SSF46689">
    <property type="entry name" value="Homeodomain-like"/>
    <property type="match status" value="2"/>
</dbReference>
<dbReference type="CDD" id="cd20131">
    <property type="entry name" value="MBT_L3MBTL1_rpt1"/>
    <property type="match status" value="1"/>
</dbReference>
<dbReference type="Pfam" id="PF13921">
    <property type="entry name" value="Myb_DNA-bind_6"/>
    <property type="match status" value="1"/>
</dbReference>
<dbReference type="SMART" id="SM00133">
    <property type="entry name" value="S_TK_X"/>
    <property type="match status" value="1"/>
</dbReference>
<dbReference type="InterPro" id="IPR004092">
    <property type="entry name" value="Mbt"/>
</dbReference>
<dbReference type="SUPFAM" id="SSF47769">
    <property type="entry name" value="SAM/Pointed domain"/>
    <property type="match status" value="1"/>
</dbReference>
<evidence type="ECO:0000256" key="22">
    <source>
        <dbReference type="ARBA" id="ARBA00048679"/>
    </source>
</evidence>
<evidence type="ECO:0000256" key="10">
    <source>
        <dbReference type="ARBA" id="ARBA00022771"/>
    </source>
</evidence>
<sequence length="1927" mass="215706">MSAKVNMEAPPKEDHRPLEPSPSSSSSSSSSSSPTETVLLCGADGVAKKARPQPPPHTTTALLLPAPAPSHQKVEVTPAVAMGDPGKGGRANQTSAPTLTAQVGGACSIVHVLEWKEGMAILPSSNLKFCVSDVGTLSTLITPATTSSTTELAAVTSGRSADAECAPADKPGVSAPVASVRGAAVEPRRLVPVKTEVQVGLRQHDPRAQRTYTDELRREPITDRRSVGVEKVPAGGRVSSLNPDHLKPMRKRKRKEYLSPSEEDSDMEGTSQRVPTVKNGFKQGMKLEGIDPQHPSMYFVLTVAEVCGYRLRLHFDGYSDCHDFWVNGNSPDIHPAGWCESTGHKLHTPKGCKEEEFTWTNYLRMTKAQVAHKELFASPGRIDVKCGFEIGMKLEAVDRMNPSLICVATVTDMVDCRFLVHFDNWDDTYDYWCDASSPYIHPIGWCQERNLPLTPPQDYPDQARFSWSGYMEETGSKAVAADTFKVRAAHSFQPQMKLEAVDKRSPGLIRVATVEEVETHRIKVFRFVQNLIGCEEQARLFKDEMIDGEAFLLLTQTDIVKIMSIKLGPALKISNAILMFKSTDEGLNRSGDTNAISALTARRGIAPFDARSNTGQLELYSDRLSRRVQVCSERCTIDYKLILLAPHPPIDHLVVNRRLWWRQLLTTPPLLSLLHVPLQMAGQHPTHRKEITRMKYSGHLLGGECFIQEDTHSARPTDFDFLAVIGKGTFGKVLLAKLKADSKFYAVKVLQKKVILKKKEQKNIMAERNVLLKSLNHPFLVRLHYSFQTPEKLYFVLDYVNGGELFFHLQRERCFSEPRARFYAAEVASAIGYLHSLNIVYRDLKPENVLLDSQGHVVLTDFGLCKEGVEPEGTTSTFCGTPEYLAPEVLRKEPYDRTVDWWCLGAVLYEMIYSLPPFYSRDVGEMYDGILHKPLPLPQGKSHAVCSLLVGLLQKDQHRRLGAIADFLEIKNHTFFSPINWDDLDHKRITPPYNPNVRGPADTQHIDPEFTREMVPNSVSRTPELNASTSCSNAFNGFSFVATEDSFLMEGDRSNLSIDTDVGTEERKDGTKSKVKWTQEEDENLKILISNFGKKDWKTIASFLPGRTEIHCMHRWKNHMDPDLVRGYWTKEEDDKIVELVGTYGTKNWASISRHLKGRLGKQCRDRWHHHLNPLVNNSDWSYEEDLIVCKAQSILGNRWAEIAKLLPGRTDNFVKNRWNSNIKRKVELGFYKDDADSISLDIQQFVEGEVDFKCDVVLDTEPVTVVRPDKERKQDCQKSKWKTAAPPSQTFASGREVSSPSPSLPHSSSSSPSSNSGAPPAPVDQKKFVDAALRMIAEDMLPLSFVEGAGFRSFMSTISPEYNKLSQRAVGLQLYDDVERTIKPQLIRDLKASLATTEDNENAIHVTFDLWTGDGSPPVEEPIVVVQLHFVSDSWQIRRPVVAFRHLSHKNLSTALARELEGVLLSYGVFPRNIGYILTNQSKETLTGNKLFCDYKIMCSSNRGEPDGDEMVAFMSNQMSLTESPFSELQMGTRTTCVVKTLQLVIKEALKNSRVVENLLSQVHNVVAFFRSSAYWSEVLLKDCNVSLCPSSSSCRWNSMMLSLRRMVQESVWSAVMTLLAQARIEASDPASAPPLVMVKREQVIDILSLLEPFEEALQVLQGNGVTISFIIPSLIGLDKTLESRVTNYTHFNKALRTGLHTHFQPVIHQKDMILATVLDPRIKMQPFSDAKLEEQTSFLTPPSKHQARTIIEATLESTVASASAPMEADKDHTDKELKKEQDGREESQADTLMESSGESSDENNCDGVSGNELKRKSIFNFLQPPAKTLKMSELDVYLSEPLWESNSSLLYWKSATRFPKLQGIAKKLLVVPASSGGFDRLCPMAACIVRAKRNRLPPHTTERLLLYKNSLKTKTVKKPSGVAKH</sequence>
<dbReference type="PROSITE" id="PS51294">
    <property type="entry name" value="HTH_MYB"/>
    <property type="match status" value="3"/>
</dbReference>
<dbReference type="SMART" id="SM00561">
    <property type="entry name" value="MBT"/>
    <property type="match status" value="3"/>
</dbReference>
<dbReference type="PROSITE" id="PS00108">
    <property type="entry name" value="PROTEIN_KINASE_ST"/>
    <property type="match status" value="1"/>
</dbReference>
<keyword evidence="15" id="KW-0805">Transcription regulation</keyword>
<feature type="compositionally biased region" description="Basic and acidic residues" evidence="26">
    <location>
        <begin position="202"/>
        <end position="228"/>
    </location>
</feature>
<protein>
    <recommendedName>
        <fullName evidence="19">Serine/threonine-protein kinase Sgk1</fullName>
        <ecNumber evidence="3">2.7.11.1</ecNumber>
    </recommendedName>
    <alternativeName>
        <fullName evidence="20">Serum/glucocorticoid-regulated kinase 1</fullName>
    </alternativeName>
</protein>
<feature type="repeat" description="MBT" evidence="24">
    <location>
        <begin position="357"/>
        <end position="456"/>
    </location>
</feature>
<dbReference type="SUPFAM" id="SSF140996">
    <property type="entry name" value="Hermes dimerisation domain"/>
    <property type="match status" value="1"/>
</dbReference>
<keyword evidence="11" id="KW-0418">Kinase</keyword>
<dbReference type="Proteomes" id="UP000438429">
    <property type="component" value="Unassembled WGS sequence"/>
</dbReference>
<evidence type="ECO:0000256" key="25">
    <source>
        <dbReference type="PROSITE-ProRule" id="PRU10141"/>
    </source>
</evidence>
<dbReference type="CDD" id="cd05575">
    <property type="entry name" value="STKc_SGK"/>
    <property type="match status" value="1"/>
</dbReference>
<keyword evidence="16" id="KW-0238">DNA-binding</keyword>
<gene>
    <name evidence="31" type="ORF">F2P81_011781</name>
</gene>
<dbReference type="InterPro" id="IPR000719">
    <property type="entry name" value="Prot_kinase_dom"/>
</dbReference>
<evidence type="ECO:0000256" key="5">
    <source>
        <dbReference type="ARBA" id="ARBA00022553"/>
    </source>
</evidence>
<evidence type="ECO:0000259" key="27">
    <source>
        <dbReference type="PROSITE" id="PS50011"/>
    </source>
</evidence>
<feature type="compositionally biased region" description="Basic and acidic residues" evidence="26">
    <location>
        <begin position="1769"/>
        <end position="1789"/>
    </location>
</feature>
<feature type="repeat" description="MBT" evidence="24">
    <location>
        <begin position="252"/>
        <end position="349"/>
    </location>
</feature>
<dbReference type="InterPro" id="IPR008906">
    <property type="entry name" value="HATC_C_dom"/>
</dbReference>
<dbReference type="InterPro" id="IPR013761">
    <property type="entry name" value="SAM/pointed_sf"/>
</dbReference>
<evidence type="ECO:0000256" key="16">
    <source>
        <dbReference type="ARBA" id="ARBA00023125"/>
    </source>
</evidence>
<evidence type="ECO:0000259" key="29">
    <source>
        <dbReference type="PROSITE" id="PS51285"/>
    </source>
</evidence>
<evidence type="ECO:0000256" key="18">
    <source>
        <dbReference type="ARBA" id="ARBA00023242"/>
    </source>
</evidence>
<dbReference type="CDD" id="cd20134">
    <property type="entry name" value="MBT_L3MBTL1_rpt2"/>
    <property type="match status" value="1"/>
</dbReference>
<dbReference type="Gene3D" id="1.10.150.50">
    <property type="entry name" value="Transcription Factor, Ets-1"/>
    <property type="match status" value="1"/>
</dbReference>
<keyword evidence="4" id="KW-0723">Serine/threonine-protein kinase</keyword>
<feature type="compositionally biased region" description="Low complexity" evidence="26">
    <location>
        <begin position="21"/>
        <end position="34"/>
    </location>
</feature>